<evidence type="ECO:0000256" key="2">
    <source>
        <dbReference type="ARBA" id="ARBA00022490"/>
    </source>
</evidence>
<dbReference type="InterPro" id="IPR001789">
    <property type="entry name" value="Sig_transdc_resp-reg_receiver"/>
</dbReference>
<feature type="modified residue" description="4-aspartylphosphate" evidence="8">
    <location>
        <position position="53"/>
    </location>
</feature>
<evidence type="ECO:0000313" key="14">
    <source>
        <dbReference type="Proteomes" id="UP000271227"/>
    </source>
</evidence>
<comment type="caution">
    <text evidence="13">The sequence shown here is derived from an EMBL/GenBank/DDBJ whole genome shotgun (WGS) entry which is preliminary data.</text>
</comment>
<dbReference type="CDD" id="cd19936">
    <property type="entry name" value="REC_OmpR_ChvI-like"/>
    <property type="match status" value="1"/>
</dbReference>
<dbReference type="InterPro" id="IPR036388">
    <property type="entry name" value="WH-like_DNA-bd_sf"/>
</dbReference>
<evidence type="ECO:0000256" key="1">
    <source>
        <dbReference type="ARBA" id="ARBA00004496"/>
    </source>
</evidence>
<dbReference type="InterPro" id="IPR011006">
    <property type="entry name" value="CheY-like_superfamily"/>
</dbReference>
<dbReference type="GO" id="GO:0000156">
    <property type="term" value="F:phosphorelay response regulator activity"/>
    <property type="evidence" value="ECO:0007669"/>
    <property type="project" value="TreeGrafter"/>
</dbReference>
<dbReference type="InParanoid" id="A0A3M0C6U0"/>
<proteinExistence type="predicted"/>
<dbReference type="CDD" id="cd00383">
    <property type="entry name" value="trans_reg_C"/>
    <property type="match status" value="1"/>
</dbReference>
<dbReference type="AlphaFoldDB" id="A0A3M0C6U0"/>
<dbReference type="FunFam" id="1.10.10.10:FF:000117">
    <property type="entry name" value="Two-component system response regulator BaeR"/>
    <property type="match status" value="1"/>
</dbReference>
<dbReference type="Pfam" id="PF00072">
    <property type="entry name" value="Response_reg"/>
    <property type="match status" value="1"/>
</dbReference>
<dbReference type="Gene3D" id="3.40.50.2300">
    <property type="match status" value="1"/>
</dbReference>
<keyword evidence="3 8" id="KW-0597">Phosphoprotein</keyword>
<feature type="DNA-binding region" description="OmpR/PhoB-type" evidence="9">
    <location>
        <begin position="136"/>
        <end position="235"/>
    </location>
</feature>
<evidence type="ECO:0000256" key="5">
    <source>
        <dbReference type="ARBA" id="ARBA00023015"/>
    </source>
</evidence>
<keyword evidence="6 9" id="KW-0238">DNA-binding</keyword>
<dbReference type="GO" id="GO:0045893">
    <property type="term" value="P:positive regulation of DNA-templated transcription"/>
    <property type="evidence" value="ECO:0007669"/>
    <property type="project" value="UniProtKB-ARBA"/>
</dbReference>
<evidence type="ECO:0000256" key="9">
    <source>
        <dbReference type="PROSITE-ProRule" id="PRU01091"/>
    </source>
</evidence>
<comment type="subcellular location">
    <subcellularLocation>
        <location evidence="1">Cytoplasm</location>
    </subcellularLocation>
</comment>
<dbReference type="Gene3D" id="6.10.250.690">
    <property type="match status" value="1"/>
</dbReference>
<dbReference type="PANTHER" id="PTHR48111:SF21">
    <property type="entry name" value="DNA-BINDING DUAL MASTER TRANSCRIPTIONAL REGULATOR RPAA"/>
    <property type="match status" value="1"/>
</dbReference>
<dbReference type="Pfam" id="PF00486">
    <property type="entry name" value="Trans_reg_C"/>
    <property type="match status" value="1"/>
</dbReference>
<evidence type="ECO:0000313" key="13">
    <source>
        <dbReference type="EMBL" id="RMB02799.1"/>
    </source>
</evidence>
<dbReference type="InterPro" id="IPR001867">
    <property type="entry name" value="OmpR/PhoB-type_DNA-bd"/>
</dbReference>
<evidence type="ECO:0000256" key="3">
    <source>
        <dbReference type="ARBA" id="ARBA00022553"/>
    </source>
</evidence>
<sequence>MSATIALVDDDRNILTSVTIALEAEGFRVRTYPDGQRAWDVLRDKPADLAVLDIKMPRMDGMELLRRLREVTDMPIIFLTSKDDEIDQLLGLRMGADDYITKPFSQRLLIERIRTLLRRMDMTRATDKTEEESPADDILERGRLTLDPLRHIVTWDDKQVTLTVTEFLILQALAQHPGHVKSRDQLMDVAYSDDVYVDDRTIDSHIKRLRKKFRVVDTEFAAIETLYGVGYRYRQNEGVGDSDSQNGEDDPPQQNAAEQDSPVPEDGGVADGPDSSRADAPSP</sequence>
<gene>
    <name evidence="13" type="ORF">BXY39_3151</name>
</gene>
<dbReference type="PANTHER" id="PTHR48111">
    <property type="entry name" value="REGULATOR OF RPOS"/>
    <property type="match status" value="1"/>
</dbReference>
<name>A0A3M0C6U0_9PROT</name>
<feature type="region of interest" description="Disordered" evidence="10">
    <location>
        <begin position="236"/>
        <end position="283"/>
    </location>
</feature>
<evidence type="ECO:0000256" key="4">
    <source>
        <dbReference type="ARBA" id="ARBA00023012"/>
    </source>
</evidence>
<reference evidence="13 14" key="1">
    <citation type="submission" date="2018-10" db="EMBL/GenBank/DDBJ databases">
        <title>Genomic Encyclopedia of Archaeal and Bacterial Type Strains, Phase II (KMG-II): from individual species to whole genera.</title>
        <authorList>
            <person name="Goeker M."/>
        </authorList>
    </citation>
    <scope>NUCLEOTIDE SEQUENCE [LARGE SCALE GENOMIC DNA]</scope>
    <source>
        <strain evidence="13 14">DSM 25217</strain>
    </source>
</reference>
<dbReference type="PROSITE" id="PS50110">
    <property type="entry name" value="RESPONSE_REGULATORY"/>
    <property type="match status" value="1"/>
</dbReference>
<dbReference type="Proteomes" id="UP000271227">
    <property type="component" value="Unassembled WGS sequence"/>
</dbReference>
<evidence type="ECO:0000256" key="8">
    <source>
        <dbReference type="PROSITE-ProRule" id="PRU00169"/>
    </source>
</evidence>
<dbReference type="GO" id="GO:0032993">
    <property type="term" value="C:protein-DNA complex"/>
    <property type="evidence" value="ECO:0007669"/>
    <property type="project" value="TreeGrafter"/>
</dbReference>
<keyword evidence="7" id="KW-0804">Transcription</keyword>
<keyword evidence="14" id="KW-1185">Reference proteome</keyword>
<dbReference type="SUPFAM" id="SSF52172">
    <property type="entry name" value="CheY-like"/>
    <property type="match status" value="1"/>
</dbReference>
<evidence type="ECO:0000256" key="6">
    <source>
        <dbReference type="ARBA" id="ARBA00023125"/>
    </source>
</evidence>
<keyword evidence="4" id="KW-0902">Two-component regulatory system</keyword>
<keyword evidence="2" id="KW-0963">Cytoplasm</keyword>
<evidence type="ECO:0000259" key="11">
    <source>
        <dbReference type="PROSITE" id="PS50110"/>
    </source>
</evidence>
<evidence type="ECO:0000256" key="7">
    <source>
        <dbReference type="ARBA" id="ARBA00023163"/>
    </source>
</evidence>
<keyword evidence="5" id="KW-0805">Transcription regulation</keyword>
<protein>
    <submittedName>
        <fullName evidence="13">Winged helix family two component transcriptional regulator</fullName>
    </submittedName>
</protein>
<feature type="domain" description="Response regulatory" evidence="11">
    <location>
        <begin position="4"/>
        <end position="117"/>
    </location>
</feature>
<evidence type="ECO:0000259" key="12">
    <source>
        <dbReference type="PROSITE" id="PS51755"/>
    </source>
</evidence>
<dbReference type="PROSITE" id="PS51755">
    <property type="entry name" value="OMPR_PHOB"/>
    <property type="match status" value="1"/>
</dbReference>
<dbReference type="InterPro" id="IPR039420">
    <property type="entry name" value="WalR-like"/>
</dbReference>
<dbReference type="SMART" id="SM00448">
    <property type="entry name" value="REC"/>
    <property type="match status" value="1"/>
</dbReference>
<organism evidence="13 14">
    <name type="scientific">Eilatimonas milleporae</name>
    <dbReference type="NCBI Taxonomy" id="911205"/>
    <lineage>
        <taxon>Bacteria</taxon>
        <taxon>Pseudomonadati</taxon>
        <taxon>Pseudomonadota</taxon>
        <taxon>Alphaproteobacteria</taxon>
        <taxon>Kordiimonadales</taxon>
        <taxon>Kordiimonadaceae</taxon>
        <taxon>Eilatimonas</taxon>
    </lineage>
</organism>
<dbReference type="GO" id="GO:0000976">
    <property type="term" value="F:transcription cis-regulatory region binding"/>
    <property type="evidence" value="ECO:0007669"/>
    <property type="project" value="TreeGrafter"/>
</dbReference>
<dbReference type="EMBL" id="REFR01000014">
    <property type="protein sequence ID" value="RMB02799.1"/>
    <property type="molecule type" value="Genomic_DNA"/>
</dbReference>
<dbReference type="FunCoup" id="A0A3M0C6U0">
    <property type="interactions" value="175"/>
</dbReference>
<dbReference type="Gene3D" id="1.10.10.10">
    <property type="entry name" value="Winged helix-like DNA-binding domain superfamily/Winged helix DNA-binding domain"/>
    <property type="match status" value="1"/>
</dbReference>
<dbReference type="SMART" id="SM00862">
    <property type="entry name" value="Trans_reg_C"/>
    <property type="match status" value="1"/>
</dbReference>
<dbReference type="GO" id="GO:0005829">
    <property type="term" value="C:cytosol"/>
    <property type="evidence" value="ECO:0007669"/>
    <property type="project" value="TreeGrafter"/>
</dbReference>
<accession>A0A3M0C6U0</accession>
<feature type="domain" description="OmpR/PhoB-type" evidence="12">
    <location>
        <begin position="136"/>
        <end position="235"/>
    </location>
</feature>
<dbReference type="OrthoDB" id="9802426at2"/>
<evidence type="ECO:0000256" key="10">
    <source>
        <dbReference type="SAM" id="MobiDB-lite"/>
    </source>
</evidence>